<name>A0A832I094_UNCEI</name>
<dbReference type="InterPro" id="IPR050361">
    <property type="entry name" value="MPP/UQCRC_Complex"/>
</dbReference>
<accession>A0A832I094</accession>
<evidence type="ECO:0000313" key="6">
    <source>
        <dbReference type="EMBL" id="HGZ42088.1"/>
    </source>
</evidence>
<dbReference type="InterPro" id="IPR011249">
    <property type="entry name" value="Metalloenz_LuxS/M16"/>
</dbReference>
<dbReference type="SUPFAM" id="SSF63411">
    <property type="entry name" value="LuxS/MPP-like metallohydrolase"/>
    <property type="match status" value="2"/>
</dbReference>
<keyword evidence="3" id="KW-0732">Signal</keyword>
<evidence type="ECO:0000256" key="3">
    <source>
        <dbReference type="SAM" id="SignalP"/>
    </source>
</evidence>
<dbReference type="PANTHER" id="PTHR11851:SF49">
    <property type="entry name" value="MITOCHONDRIAL-PROCESSING PEPTIDASE SUBUNIT ALPHA"/>
    <property type="match status" value="1"/>
</dbReference>
<feature type="domain" description="Peptidase M16 N-terminal" evidence="4">
    <location>
        <begin position="63"/>
        <end position="110"/>
    </location>
</feature>
<gene>
    <name evidence="6" type="ORF">ENR23_01455</name>
</gene>
<proteinExistence type="inferred from homology"/>
<comment type="similarity">
    <text evidence="1">Belongs to the peptidase M16 family.</text>
</comment>
<dbReference type="Gene3D" id="3.30.830.10">
    <property type="entry name" value="Metalloenzyme, LuxS/M16 peptidase-like"/>
    <property type="match status" value="2"/>
</dbReference>
<evidence type="ECO:0000259" key="5">
    <source>
        <dbReference type="Pfam" id="PF05193"/>
    </source>
</evidence>
<feature type="region of interest" description="Disordered" evidence="2">
    <location>
        <begin position="34"/>
        <end position="53"/>
    </location>
</feature>
<evidence type="ECO:0000256" key="1">
    <source>
        <dbReference type="ARBA" id="ARBA00007261"/>
    </source>
</evidence>
<dbReference type="GO" id="GO:0046872">
    <property type="term" value="F:metal ion binding"/>
    <property type="evidence" value="ECO:0007669"/>
    <property type="project" value="InterPro"/>
</dbReference>
<evidence type="ECO:0000256" key="2">
    <source>
        <dbReference type="SAM" id="MobiDB-lite"/>
    </source>
</evidence>
<feature type="domain" description="Peptidase M16 N-terminal" evidence="4">
    <location>
        <begin position="179"/>
        <end position="245"/>
    </location>
</feature>
<feature type="domain" description="Peptidase M16 C-terminal" evidence="5">
    <location>
        <begin position="284"/>
        <end position="458"/>
    </location>
</feature>
<dbReference type="InterPro" id="IPR007863">
    <property type="entry name" value="Peptidase_M16_C"/>
</dbReference>
<organism evidence="6">
    <name type="scientific">Eiseniibacteriota bacterium</name>
    <dbReference type="NCBI Taxonomy" id="2212470"/>
    <lineage>
        <taxon>Bacteria</taxon>
        <taxon>Candidatus Eiseniibacteriota</taxon>
    </lineage>
</organism>
<dbReference type="InterPro" id="IPR011765">
    <property type="entry name" value="Pept_M16_N"/>
</dbReference>
<dbReference type="EMBL" id="DSQF01000002">
    <property type="protein sequence ID" value="HGZ42088.1"/>
    <property type="molecule type" value="Genomic_DNA"/>
</dbReference>
<dbReference type="Pfam" id="PF05193">
    <property type="entry name" value="Peptidase_M16_C"/>
    <property type="match status" value="1"/>
</dbReference>
<feature type="signal peptide" evidence="3">
    <location>
        <begin position="1"/>
        <end position="28"/>
    </location>
</feature>
<protein>
    <submittedName>
        <fullName evidence="6">Insulinase family protein</fullName>
    </submittedName>
</protein>
<dbReference type="Pfam" id="PF00675">
    <property type="entry name" value="Peptidase_M16"/>
    <property type="match status" value="2"/>
</dbReference>
<evidence type="ECO:0000259" key="4">
    <source>
        <dbReference type="Pfam" id="PF00675"/>
    </source>
</evidence>
<dbReference type="AlphaFoldDB" id="A0A832I094"/>
<dbReference type="PANTHER" id="PTHR11851">
    <property type="entry name" value="METALLOPROTEASE"/>
    <property type="match status" value="1"/>
</dbReference>
<comment type="caution">
    <text evidence="6">The sequence shown here is derived from an EMBL/GenBank/DDBJ whole genome shotgun (WGS) entry which is preliminary data.</text>
</comment>
<reference evidence="6" key="1">
    <citation type="journal article" date="2020" name="mSystems">
        <title>Genome- and Community-Level Interaction Insights into Carbon Utilization and Element Cycling Functions of Hydrothermarchaeota in Hydrothermal Sediment.</title>
        <authorList>
            <person name="Zhou Z."/>
            <person name="Liu Y."/>
            <person name="Xu W."/>
            <person name="Pan J."/>
            <person name="Luo Z.H."/>
            <person name="Li M."/>
        </authorList>
    </citation>
    <scope>NUCLEOTIDE SEQUENCE [LARGE SCALE GENOMIC DNA]</scope>
    <source>
        <strain evidence="6">SpSt-381</strain>
    </source>
</reference>
<sequence>MTSALPRARRAAALALAALALAAAAALAGAAKRPRAAREPAAPPRADLPAPEEHVLDNGMRLLLIRRPLAPVVAGGWVAHVGSANERPGITGISHLFEHMMFKGTRTIGTRDAEKDLRLIEEQERVREAMRAEESKLRAAWRRGEIEDWTRPEAKTPRYRELEAVFDSLVREQRANMIKNEFDQTLQRNGGSFINAFTNEDMTFYFVTVPANKLELWFWMEADRLRNPVFREFYSERDVVYEERRLRTESTPTGVFDESFDAVFWDASPYQWPVVGWPSDVAHITKAQADEYYATYYAPHNITAILVGDFDPAHALALARRYFGAIPRGTRPVPEMITTEPRQRAEKRFYGEIESNPGVRARWHTVAYPHRDVPALIVLQEALNGTTGRLQRNLVLGGIADNARAAATHRKYEGMFEVQAECKEGKTPEELEQAVHAELAKLAAEPLPADELQSVKNRYLANTYRQLTSNFFLLLRYGVAEGLHSWRDADRIDAAVQAVTAADLQRVAKAYFTKENRAVAIWTRKGGAGEDPAVAALPAPSRGMVRQILTRIGGAKDADEVQQILARLEQMAAQTPPEMKPALELIRSKAQARIAELSGASGRRPTP</sequence>
<feature type="chain" id="PRO_5032368435" evidence="3">
    <location>
        <begin position="29"/>
        <end position="607"/>
    </location>
</feature>